<dbReference type="RefSeq" id="WP_186740167.1">
    <property type="nucleotide sequence ID" value="NZ_CP060394.1"/>
</dbReference>
<accession>A0A7G8BCS0</accession>
<dbReference type="EMBL" id="CP060394">
    <property type="protein sequence ID" value="QNI30340.1"/>
    <property type="molecule type" value="Genomic_DNA"/>
</dbReference>
<feature type="transmembrane region" description="Helical" evidence="1">
    <location>
        <begin position="62"/>
        <end position="83"/>
    </location>
</feature>
<gene>
    <name evidence="2" type="ORF">H7849_14290</name>
</gene>
<keyword evidence="1" id="KW-1133">Transmembrane helix</keyword>
<name>A0A7G8BCS0_9BACT</name>
<reference evidence="2 3" key="1">
    <citation type="submission" date="2020-08" db="EMBL/GenBank/DDBJ databases">
        <title>Edaphobacter telluris sp. nov. and Acidobacterium dinghuensis sp. nov., two acidobacteria isolated from forest soil.</title>
        <authorList>
            <person name="Fu J."/>
            <person name="Qiu L."/>
        </authorList>
    </citation>
    <scope>NUCLEOTIDE SEQUENCE [LARGE SCALE GENOMIC DNA]</scope>
    <source>
        <strain evidence="2">4Y35</strain>
    </source>
</reference>
<feature type="transmembrane region" description="Helical" evidence="1">
    <location>
        <begin position="6"/>
        <end position="24"/>
    </location>
</feature>
<keyword evidence="1" id="KW-0812">Transmembrane</keyword>
<dbReference type="AlphaFoldDB" id="A0A7G8BCS0"/>
<protein>
    <submittedName>
        <fullName evidence="2">Uncharacterized protein</fullName>
    </submittedName>
</protein>
<evidence type="ECO:0000313" key="3">
    <source>
        <dbReference type="Proteomes" id="UP000515312"/>
    </source>
</evidence>
<dbReference type="KEGG" id="adin:H7849_14290"/>
<proteinExistence type="predicted"/>
<keyword evidence="1" id="KW-0472">Membrane</keyword>
<keyword evidence="3" id="KW-1185">Reference proteome</keyword>
<dbReference type="Proteomes" id="UP000515312">
    <property type="component" value="Chromosome"/>
</dbReference>
<evidence type="ECO:0000313" key="2">
    <source>
        <dbReference type="EMBL" id="QNI30340.1"/>
    </source>
</evidence>
<sequence length="90" mass="10154">MSIMLVLWIVWAVVTALLLALLAYRGTLTRYEEDQLFLDPAGGHQQQEQALIVQKCNRIQPFVRIMTGATCVLSATIIGIYVWDAISQFK</sequence>
<organism evidence="2 3">
    <name type="scientific">Alloacidobacterium dinghuense</name>
    <dbReference type="NCBI Taxonomy" id="2763107"/>
    <lineage>
        <taxon>Bacteria</taxon>
        <taxon>Pseudomonadati</taxon>
        <taxon>Acidobacteriota</taxon>
        <taxon>Terriglobia</taxon>
        <taxon>Terriglobales</taxon>
        <taxon>Acidobacteriaceae</taxon>
        <taxon>Alloacidobacterium</taxon>
    </lineage>
</organism>
<evidence type="ECO:0000256" key="1">
    <source>
        <dbReference type="SAM" id="Phobius"/>
    </source>
</evidence>